<feature type="coiled-coil region" evidence="1">
    <location>
        <begin position="258"/>
        <end position="292"/>
    </location>
</feature>
<organism evidence="3 4">
    <name type="scientific">Albugo candida</name>
    <dbReference type="NCBI Taxonomy" id="65357"/>
    <lineage>
        <taxon>Eukaryota</taxon>
        <taxon>Sar</taxon>
        <taxon>Stramenopiles</taxon>
        <taxon>Oomycota</taxon>
        <taxon>Peronosporomycetes</taxon>
        <taxon>Albuginales</taxon>
        <taxon>Albuginaceae</taxon>
        <taxon>Albugo</taxon>
    </lineage>
</organism>
<dbReference type="OrthoDB" id="551053at2759"/>
<dbReference type="EMBL" id="CAIX01000143">
    <property type="protein sequence ID" value="CCI46837.1"/>
    <property type="molecule type" value="Genomic_DNA"/>
</dbReference>
<gene>
    <name evidence="3" type="ORF">BN9_077920</name>
</gene>
<feature type="coiled-coil region" evidence="1">
    <location>
        <begin position="492"/>
        <end position="568"/>
    </location>
</feature>
<feature type="compositionally biased region" description="Basic and acidic residues" evidence="2">
    <location>
        <begin position="12"/>
        <end position="21"/>
    </location>
</feature>
<dbReference type="AlphaFoldDB" id="A0A024GJD7"/>
<feature type="region of interest" description="Disordered" evidence="2">
    <location>
        <begin position="1"/>
        <end position="21"/>
    </location>
</feature>
<keyword evidence="4" id="KW-1185">Reference proteome</keyword>
<proteinExistence type="predicted"/>
<reference evidence="3 4" key="1">
    <citation type="submission" date="2012-05" db="EMBL/GenBank/DDBJ databases">
        <title>Recombination and specialization in a pathogen metapopulation.</title>
        <authorList>
            <person name="Gardiner A."/>
            <person name="Kemen E."/>
            <person name="Schultz-Larsen T."/>
            <person name="MacLean D."/>
            <person name="Van Oosterhout C."/>
            <person name="Jones J.D.G."/>
        </authorList>
    </citation>
    <scope>NUCLEOTIDE SEQUENCE [LARGE SCALE GENOMIC DNA]</scope>
    <source>
        <strain evidence="3 4">Ac Nc2</strain>
    </source>
</reference>
<dbReference type="PANTHER" id="PTHR35970:SF1">
    <property type="entry name" value="SODIUM CHANNEL AND CLATHRIN LINKER 1"/>
    <property type="match status" value="1"/>
</dbReference>
<dbReference type="GO" id="GO:0060271">
    <property type="term" value="P:cilium assembly"/>
    <property type="evidence" value="ECO:0007669"/>
    <property type="project" value="TreeGrafter"/>
</dbReference>
<dbReference type="InterPro" id="IPR038911">
    <property type="entry name" value="SCLT1"/>
</dbReference>
<evidence type="ECO:0000256" key="2">
    <source>
        <dbReference type="SAM" id="MobiDB-lite"/>
    </source>
</evidence>
<dbReference type="InParanoid" id="A0A024GJD7"/>
<dbReference type="GO" id="GO:0005814">
    <property type="term" value="C:centriole"/>
    <property type="evidence" value="ECO:0007669"/>
    <property type="project" value="TreeGrafter"/>
</dbReference>
<protein>
    <submittedName>
        <fullName evidence="3">Uncharacterized protein</fullName>
    </submittedName>
</protein>
<comment type="caution">
    <text evidence="3">The sequence shown here is derived from an EMBL/GenBank/DDBJ whole genome shotgun (WGS) entry which is preliminary data.</text>
</comment>
<dbReference type="PANTHER" id="PTHR35970">
    <property type="entry name" value="SODIUM CHANNEL AND CLATHRIN LINKER 1"/>
    <property type="match status" value="1"/>
</dbReference>
<dbReference type="Proteomes" id="UP000053237">
    <property type="component" value="Unassembled WGS sequence"/>
</dbReference>
<accession>A0A024GJD7</accession>
<evidence type="ECO:0000256" key="1">
    <source>
        <dbReference type="SAM" id="Coils"/>
    </source>
</evidence>
<evidence type="ECO:0000313" key="3">
    <source>
        <dbReference type="EMBL" id="CCI46837.1"/>
    </source>
</evidence>
<name>A0A024GJD7_9STRA</name>
<feature type="coiled-coil region" evidence="1">
    <location>
        <begin position="32"/>
        <end position="175"/>
    </location>
</feature>
<feature type="coiled-coil region" evidence="1">
    <location>
        <begin position="400"/>
        <end position="459"/>
    </location>
</feature>
<feature type="coiled-coil region" evidence="1">
    <location>
        <begin position="339"/>
        <end position="370"/>
    </location>
</feature>
<dbReference type="STRING" id="65357.A0A024GJD7"/>
<evidence type="ECO:0000313" key="4">
    <source>
        <dbReference type="Proteomes" id="UP000053237"/>
    </source>
</evidence>
<sequence>MEQISLQDEEIQTAHKETSDRDDQLEVMGKHFRQATSTLQELRESCEMLRNERHQLESQIQEYAIRIAQLDSNRDLLEEQRDAHRREIRSLEDQLKNSSDTLDEIKASNEHSHDKFAKKYQIVCDRLRELTNALDAKDKIIDDLELRSQTIRFDLEAAKQDCEGMLRVLNAMDRQLNQYCSREDAVAELEVECKARISETLLDRDKISSLEAQGRREIARLMERLRSQAARNMKERDDILRTQQKKHEAEICQFENNIASFSENIGKMRAKLEAANRAVKDAETRLVDAYDQLKQLPQSFETEFQALGKRLTTVEEARDEALRREEEYICRLKCAHGERDKAQSDYREHSQRLREKLAQMAQEIESYRQQICDLKSSGEEKDRKNQMISDQLIKVKADYANRFGTELEALTLQNQKLKQKLMDVDLLLLQAHKDGQNAAENAARDRERLEKRAQTEIETWKVRVRALYDENRLLECARRDSEVKGSAIALQLQELAQDFNELKDLYSEREEACDDAESKIEELSSQLSASLSKQQQMHRKEREMRSTIERMMREKTRLERDSAMCRKKLQMQLHSEDSESIHRVYPSDTFATT</sequence>
<keyword evidence="1" id="KW-0175">Coiled coil</keyword>